<feature type="region of interest" description="Disordered" evidence="4">
    <location>
        <begin position="976"/>
        <end position="997"/>
    </location>
</feature>
<evidence type="ECO:0000259" key="5">
    <source>
        <dbReference type="PROSITE" id="PS50275"/>
    </source>
</evidence>
<feature type="compositionally biased region" description="Low complexity" evidence="4">
    <location>
        <begin position="806"/>
        <end position="825"/>
    </location>
</feature>
<keyword evidence="2" id="KW-0378">Hydrolase</keyword>
<feature type="region of interest" description="Disordered" evidence="4">
    <location>
        <begin position="806"/>
        <end position="828"/>
    </location>
</feature>
<dbReference type="AlphaFoldDB" id="A0A4E0RRK1"/>
<dbReference type="EMBL" id="JXXN02002285">
    <property type="protein sequence ID" value="THD23187.1"/>
    <property type="molecule type" value="Genomic_DNA"/>
</dbReference>
<dbReference type="GO" id="GO:0043813">
    <property type="term" value="F:phosphatidylinositol-3,5-bisphosphate 5-phosphatase activity"/>
    <property type="evidence" value="ECO:0007669"/>
    <property type="project" value="InterPro"/>
</dbReference>
<evidence type="ECO:0000313" key="6">
    <source>
        <dbReference type="EMBL" id="THD23187.1"/>
    </source>
</evidence>
<dbReference type="Pfam" id="PF02383">
    <property type="entry name" value="Syja_N"/>
    <property type="match status" value="1"/>
</dbReference>
<feature type="region of interest" description="Disordered" evidence="4">
    <location>
        <begin position="1137"/>
        <end position="1172"/>
    </location>
</feature>
<comment type="caution">
    <text evidence="6">The sequence shown here is derived from an EMBL/GenBank/DDBJ whole genome shotgun (WGS) entry which is preliminary data.</text>
</comment>
<organism evidence="6 7">
    <name type="scientific">Fasciola hepatica</name>
    <name type="common">Liver fluke</name>
    <dbReference type="NCBI Taxonomy" id="6192"/>
    <lineage>
        <taxon>Eukaryota</taxon>
        <taxon>Metazoa</taxon>
        <taxon>Spiralia</taxon>
        <taxon>Lophotrochozoa</taxon>
        <taxon>Platyhelminthes</taxon>
        <taxon>Trematoda</taxon>
        <taxon>Digenea</taxon>
        <taxon>Plagiorchiida</taxon>
        <taxon>Echinostomata</taxon>
        <taxon>Echinostomatoidea</taxon>
        <taxon>Fasciolidae</taxon>
        <taxon>Fasciola</taxon>
    </lineage>
</organism>
<dbReference type="PROSITE" id="PS50275">
    <property type="entry name" value="SAC"/>
    <property type="match status" value="1"/>
</dbReference>
<dbReference type="InterPro" id="IPR043573">
    <property type="entry name" value="Fig4-like"/>
</dbReference>
<keyword evidence="7" id="KW-1185">Reference proteome</keyword>
<dbReference type="GO" id="GO:0046856">
    <property type="term" value="P:phosphatidylinositol dephosphorylation"/>
    <property type="evidence" value="ECO:0007669"/>
    <property type="project" value="InterPro"/>
</dbReference>
<sequence length="1276" mass="142984">MEFPCINWMRTISVYETVTHIYLVGSDSDETRFRILKIDRLPVPIEEDSTILECARNNTCAATVEAESPFDRFWRLHIVEDPFTYSRSDMARLLHTIQAASRLIFPHISVFFPAHCTKRTFQPGSRNLYHNDSKSLEPRGPPNSQLSSWFRFGNVFKKHRSQSSSTQVVNSEAQNVESVIDYLPQSPRELQQAAASALLSGTVEPSLVLSTKCDGLVGVVRFLRGYYLILITKSRLIAQIGEHKIFKVEDTTTIYIPGSDGTEVVINAAAARTRGTPMSKSGPDDANAMLVPPGRLDPNSEWIQFCATAANRARILAEEARYLKLFTSVDLGSNFYYSHTYDLSHTLQYNMQLMSDTERLNSNFKSTGVPKPNDRFVWNWRLIPPRFRPDTHRSLGESESESEYSSKPLQTQWFIPLCHGTISQAAISACGLPLFITLIGRRSRHFAGTRFLKRGTSLLGNVANEVETEQIVHDTSYFSLRRTRCSSYVQLRGSVPLFWSQESSKVVVGRPPLELSREDPYYEAFGAHFRNLFERYGAPIIVLNLMKRRERRRFELALSEGYERGLAYLTQFLPSRICRPDLETVRIDDQSFEKNGDPPLIYIGFDIARVQKHKRLVAIDQLHPIVDGCVHRTGLFLSCPGRQNKNGEWSTRLNSVPWSQFQYGLIRINCVDCLDRTNTAQFVVGRAALAYQLYHIGFLTEPVISADSRIDRLLQNLYDEHGDTLALQYGGSQLVHNIDTYRKTHKLSSQSRDFLQTLSRYYSNKFSDWDKQCATDLFLRIYRPVCWSGTVFQLVCEFLQSSVRRPSTSSSASSLSRSRDNQSTSHGDSCGCNPDAVIAQTAAALAGPLWDLTSDNYVHWLDAWSRLPTHRKPLTDWCPRPLLQCLPRATQGQRQATTSASSTCQNHMLDFSDPCVDRCSERYLTQSYQILDKPASMPHLRWIELLVHSPSVDSSSPMMRSSSMTDTSVRPKSLSLLAPTTPSLGNSNSSVVDTPANDVPGSPRFLAVDSPAHLSRRSSLSSSHSVPILDPARTTPGRKQPRAIKLRKVLNLSSLSPTLETNNAIETASLGKGMKLNSRKSGSVSRTNEKPDDQNDDSSSDSDSIESTESFLKFYPPTLVIHSAQAASSIRSALDSSFTTGRMGDNEAIKSRSPIPAGKRLNEKSSSGDALVSSVNDPNTWVTHWSSPPSVFDPNAVLVPVDPEIRSAYESYMNVSSFTCSGEMYLVSSIVQAPNSEDMAKYQDYAHATEGYKFPVPSESLTTYTSTAHVAHELRC</sequence>
<dbReference type="InterPro" id="IPR002013">
    <property type="entry name" value="SAC_dom"/>
</dbReference>
<evidence type="ECO:0000256" key="2">
    <source>
        <dbReference type="ARBA" id="ARBA00022801"/>
    </source>
</evidence>
<keyword evidence="3" id="KW-0472">Membrane</keyword>
<reference evidence="6" key="1">
    <citation type="submission" date="2019-03" db="EMBL/GenBank/DDBJ databases">
        <title>Improved annotation for the trematode Fasciola hepatica.</title>
        <authorList>
            <person name="Choi Y.-J."/>
            <person name="Martin J."/>
            <person name="Mitreva M."/>
        </authorList>
    </citation>
    <scope>NUCLEOTIDE SEQUENCE [LARGE SCALE GENOMIC DNA]</scope>
</reference>
<feature type="region of interest" description="Disordered" evidence="4">
    <location>
        <begin position="1016"/>
        <end position="1043"/>
    </location>
</feature>
<name>A0A4E0RRK1_FASHE</name>
<feature type="domain" description="SAC" evidence="5">
    <location>
        <begin position="326"/>
        <end position="731"/>
    </location>
</feature>
<dbReference type="PANTHER" id="PTHR45738">
    <property type="entry name" value="POLYPHOSPHOINOSITIDE PHOSPHATASE"/>
    <property type="match status" value="1"/>
</dbReference>
<evidence type="ECO:0000256" key="4">
    <source>
        <dbReference type="SAM" id="MobiDB-lite"/>
    </source>
</evidence>
<gene>
    <name evidence="6" type="ORF">D915_006017</name>
</gene>
<feature type="compositionally biased region" description="Acidic residues" evidence="4">
    <location>
        <begin position="1094"/>
        <end position="1105"/>
    </location>
</feature>
<accession>A0A4E0RRK1</accession>
<comment type="subcellular location">
    <subcellularLocation>
        <location evidence="1">Endomembrane system</location>
    </subcellularLocation>
</comment>
<proteinExistence type="predicted"/>
<dbReference type="PANTHER" id="PTHR45738:SF5">
    <property type="entry name" value="POLYPHOSPHOINOSITIDE PHOSPHATASE"/>
    <property type="match status" value="1"/>
</dbReference>
<protein>
    <submittedName>
        <fullName evidence="6">Polyphosphoinositide phosphatase</fullName>
    </submittedName>
</protein>
<feature type="region of interest" description="Disordered" evidence="4">
    <location>
        <begin position="1070"/>
        <end position="1105"/>
    </location>
</feature>
<evidence type="ECO:0000256" key="1">
    <source>
        <dbReference type="ARBA" id="ARBA00004308"/>
    </source>
</evidence>
<evidence type="ECO:0000313" key="7">
    <source>
        <dbReference type="Proteomes" id="UP000230066"/>
    </source>
</evidence>
<dbReference type="Proteomes" id="UP000230066">
    <property type="component" value="Unassembled WGS sequence"/>
</dbReference>
<evidence type="ECO:0000256" key="3">
    <source>
        <dbReference type="ARBA" id="ARBA00023136"/>
    </source>
</evidence>
<dbReference type="GO" id="GO:0012505">
    <property type="term" value="C:endomembrane system"/>
    <property type="evidence" value="ECO:0007669"/>
    <property type="project" value="UniProtKB-SubCell"/>
</dbReference>